<evidence type="ECO:0000313" key="2">
    <source>
        <dbReference type="Proteomes" id="UP000430387"/>
    </source>
</evidence>
<dbReference type="GeneID" id="99808708"/>
<gene>
    <name evidence="1" type="ORF">GQA06_07005</name>
</gene>
<organism evidence="1 2">
    <name type="scientific">Escherichia coli</name>
    <dbReference type="NCBI Taxonomy" id="562"/>
    <lineage>
        <taxon>Bacteria</taxon>
        <taxon>Pseudomonadati</taxon>
        <taxon>Pseudomonadota</taxon>
        <taxon>Gammaproteobacteria</taxon>
        <taxon>Enterobacterales</taxon>
        <taxon>Enterobacteriaceae</taxon>
        <taxon>Escherichia</taxon>
    </lineage>
</organism>
<comment type="caution">
    <text evidence="1">The sequence shown here is derived from an EMBL/GenBank/DDBJ whole genome shotgun (WGS) entry which is preliminary data.</text>
</comment>
<name>A0A6D0I7S4_ECOLX</name>
<accession>A0A6D0I7S4</accession>
<dbReference type="EMBL" id="WTQJ01000083">
    <property type="protein sequence ID" value="MWR13549.1"/>
    <property type="molecule type" value="Genomic_DNA"/>
</dbReference>
<reference evidence="1 2" key="1">
    <citation type="submission" date="2019-12" db="EMBL/GenBank/DDBJ databases">
        <title>Enteriobacteria Tanzani isolates_8377-8380.</title>
        <authorList>
            <person name="Subbiah M."/>
            <person name="Call D."/>
        </authorList>
    </citation>
    <scope>NUCLEOTIDE SEQUENCE [LARGE SCALE GENOMIC DNA]</scope>
    <source>
        <strain evidence="1 2">8380wG1</strain>
    </source>
</reference>
<protein>
    <submittedName>
        <fullName evidence="1">Uncharacterized protein</fullName>
    </submittedName>
</protein>
<sequence>MDSKTKGAWIIHHTGKLQKVTSQVSYENTYLSGKAGILLSAISATKDLSVSNDKLLTLAHASNITKFELPYLIDVLEKQNLVEKGKSGIGVLGITNSTILTHTSNIFDSLTPNSKEQSSLVIAEKSSIKPISESELTEEISDLFRLSQNEIKGVMEDSEAIGFTDVEKLDKTNKIYFNGNLFRRDSTQKIKAVLDSLNSDEQSKLKEIELKIKSVACLSVQEVKQKLGEKLFAKVNSIGLFDVNIVSNSSETIGYITLPSAFSKYGNSLIEDAFDLAKAFLSSLTYGMTKSSYARGQISAVELLLQALVDGREVGPVRAIGEDYKVLELKGVVSVREGIRNGRRGPMMKLLKREIGELALQAIKQGDISEQSLPDLPSAVITRYIGPEDNRTDIRRKQLAQNPNDTNEMIQALRTGKGY</sequence>
<evidence type="ECO:0000313" key="1">
    <source>
        <dbReference type="EMBL" id="MWR13549.1"/>
    </source>
</evidence>
<proteinExistence type="predicted"/>
<dbReference type="Proteomes" id="UP000430387">
    <property type="component" value="Unassembled WGS sequence"/>
</dbReference>
<dbReference type="AlphaFoldDB" id="A0A6D0I7S4"/>
<dbReference type="RefSeq" id="WP_000377565.1">
    <property type="nucleotide sequence ID" value="NZ_BHZV01000007.1"/>
</dbReference>